<feature type="compositionally biased region" description="Polar residues" evidence="1">
    <location>
        <begin position="246"/>
        <end position="274"/>
    </location>
</feature>
<protein>
    <submittedName>
        <fullName evidence="3">Uncharacterized protein</fullName>
    </submittedName>
</protein>
<feature type="compositionally biased region" description="Polar residues" evidence="1">
    <location>
        <begin position="211"/>
        <end position="229"/>
    </location>
</feature>
<dbReference type="AlphaFoldDB" id="A0AAN6YPK3"/>
<evidence type="ECO:0000256" key="1">
    <source>
        <dbReference type="SAM" id="MobiDB-lite"/>
    </source>
</evidence>
<evidence type="ECO:0000313" key="4">
    <source>
        <dbReference type="Proteomes" id="UP001301958"/>
    </source>
</evidence>
<evidence type="ECO:0000313" key="3">
    <source>
        <dbReference type="EMBL" id="KAK4222315.1"/>
    </source>
</evidence>
<keyword evidence="2" id="KW-1133">Transmembrane helix</keyword>
<comment type="caution">
    <text evidence="3">The sequence shown here is derived from an EMBL/GenBank/DDBJ whole genome shotgun (WGS) entry which is preliminary data.</text>
</comment>
<accession>A0AAN6YPK3</accession>
<feature type="region of interest" description="Disordered" evidence="1">
    <location>
        <begin position="211"/>
        <end position="274"/>
    </location>
</feature>
<evidence type="ECO:0000256" key="2">
    <source>
        <dbReference type="SAM" id="Phobius"/>
    </source>
</evidence>
<feature type="transmembrane region" description="Helical" evidence="2">
    <location>
        <begin position="321"/>
        <end position="343"/>
    </location>
</feature>
<dbReference type="EMBL" id="MU865479">
    <property type="protein sequence ID" value="KAK4222315.1"/>
    <property type="molecule type" value="Genomic_DNA"/>
</dbReference>
<dbReference type="PANTHER" id="PTHR37048">
    <property type="entry name" value="QUESTIONABLE PROTEIN"/>
    <property type="match status" value="1"/>
</dbReference>
<name>A0AAN6YPK3_9PEZI</name>
<gene>
    <name evidence="3" type="ORF">QBC38DRAFT_87508</name>
</gene>
<organism evidence="3 4">
    <name type="scientific">Podospora fimiseda</name>
    <dbReference type="NCBI Taxonomy" id="252190"/>
    <lineage>
        <taxon>Eukaryota</taxon>
        <taxon>Fungi</taxon>
        <taxon>Dikarya</taxon>
        <taxon>Ascomycota</taxon>
        <taxon>Pezizomycotina</taxon>
        <taxon>Sordariomycetes</taxon>
        <taxon>Sordariomycetidae</taxon>
        <taxon>Sordariales</taxon>
        <taxon>Podosporaceae</taxon>
        <taxon>Podospora</taxon>
    </lineage>
</organism>
<sequence>MPRSTTRARARDGGAGSSRRARRLRAPPNDLTGEIMWLPSTGELSCLIKDIDEGCYDHPVLVISACPDVKKEVEVLIVTSFHSTSLFQKHRRNPALRKLYLPIHPAPTHPDIKGLLLHLEGNKEMARKSYVNVGQRWRVPFDVLKSYPRRRQAGKYRLTKDSLTIVIGMATESIVSDNGVLEGSSFVGEVGETTSQQSNHSLNVDVSISYQTSTGTPSVNTPAPVSTRLQPPPPRRSNRLSDRVITATSTLPWPRTSSSLASPHTPSLQSDQSFLPSSLHTRIPATYPVQTRPERTPRRPVNGYYYPSPSSPGSPHRGSTWSTFLLLGGCSLVCIGSLFLLFYATQFAWAYSREFIRHVVDFVVSGWVHVKEFLGQVKHNIVKLGIQAWKWFMGMIKSSDGL</sequence>
<reference evidence="3" key="1">
    <citation type="journal article" date="2023" name="Mol. Phylogenet. Evol.">
        <title>Genome-scale phylogeny and comparative genomics of the fungal order Sordariales.</title>
        <authorList>
            <person name="Hensen N."/>
            <person name="Bonometti L."/>
            <person name="Westerberg I."/>
            <person name="Brannstrom I.O."/>
            <person name="Guillou S."/>
            <person name="Cros-Aarteil S."/>
            <person name="Calhoun S."/>
            <person name="Haridas S."/>
            <person name="Kuo A."/>
            <person name="Mondo S."/>
            <person name="Pangilinan J."/>
            <person name="Riley R."/>
            <person name="LaButti K."/>
            <person name="Andreopoulos B."/>
            <person name="Lipzen A."/>
            <person name="Chen C."/>
            <person name="Yan M."/>
            <person name="Daum C."/>
            <person name="Ng V."/>
            <person name="Clum A."/>
            <person name="Steindorff A."/>
            <person name="Ohm R.A."/>
            <person name="Martin F."/>
            <person name="Silar P."/>
            <person name="Natvig D.O."/>
            <person name="Lalanne C."/>
            <person name="Gautier V."/>
            <person name="Ament-Velasquez S.L."/>
            <person name="Kruys A."/>
            <person name="Hutchinson M.I."/>
            <person name="Powell A.J."/>
            <person name="Barry K."/>
            <person name="Miller A.N."/>
            <person name="Grigoriev I.V."/>
            <person name="Debuchy R."/>
            <person name="Gladieux P."/>
            <person name="Hiltunen Thoren M."/>
            <person name="Johannesson H."/>
        </authorList>
    </citation>
    <scope>NUCLEOTIDE SEQUENCE</scope>
    <source>
        <strain evidence="3">CBS 990.96</strain>
    </source>
</reference>
<proteinExistence type="predicted"/>
<dbReference type="PANTHER" id="PTHR37048:SF2">
    <property type="entry name" value="QUESTIONABLE PROTEIN"/>
    <property type="match status" value="1"/>
</dbReference>
<dbReference type="Proteomes" id="UP001301958">
    <property type="component" value="Unassembled WGS sequence"/>
</dbReference>
<reference evidence="3" key="2">
    <citation type="submission" date="2023-05" db="EMBL/GenBank/DDBJ databases">
        <authorList>
            <consortium name="Lawrence Berkeley National Laboratory"/>
            <person name="Steindorff A."/>
            <person name="Hensen N."/>
            <person name="Bonometti L."/>
            <person name="Westerberg I."/>
            <person name="Brannstrom I.O."/>
            <person name="Guillou S."/>
            <person name="Cros-Aarteil S."/>
            <person name="Calhoun S."/>
            <person name="Haridas S."/>
            <person name="Kuo A."/>
            <person name="Mondo S."/>
            <person name="Pangilinan J."/>
            <person name="Riley R."/>
            <person name="Labutti K."/>
            <person name="Andreopoulos B."/>
            <person name="Lipzen A."/>
            <person name="Chen C."/>
            <person name="Yanf M."/>
            <person name="Daum C."/>
            <person name="Ng V."/>
            <person name="Clum A."/>
            <person name="Ohm R."/>
            <person name="Martin F."/>
            <person name="Silar P."/>
            <person name="Natvig D."/>
            <person name="Lalanne C."/>
            <person name="Gautier V."/>
            <person name="Ament-Velasquez S.L."/>
            <person name="Kruys A."/>
            <person name="Hutchinson M.I."/>
            <person name="Powell A.J."/>
            <person name="Barry K."/>
            <person name="Miller A.N."/>
            <person name="Grigoriev I.V."/>
            <person name="Debuchy R."/>
            <person name="Gladieux P."/>
            <person name="Thoren M.H."/>
            <person name="Johannesson H."/>
        </authorList>
    </citation>
    <scope>NUCLEOTIDE SEQUENCE</scope>
    <source>
        <strain evidence="3">CBS 990.96</strain>
    </source>
</reference>
<keyword evidence="2" id="KW-0812">Transmembrane</keyword>
<keyword evidence="2" id="KW-0472">Membrane</keyword>
<feature type="region of interest" description="Disordered" evidence="1">
    <location>
        <begin position="1"/>
        <end position="25"/>
    </location>
</feature>
<keyword evidence="4" id="KW-1185">Reference proteome</keyword>